<comment type="caution">
    <text evidence="8">The sequence shown here is derived from an EMBL/GenBank/DDBJ whole genome shotgun (WGS) entry which is preliminary data.</text>
</comment>
<dbReference type="GO" id="GO:0006281">
    <property type="term" value="P:DNA repair"/>
    <property type="evidence" value="ECO:0007669"/>
    <property type="project" value="UniProtKB-KW"/>
</dbReference>
<dbReference type="PANTHER" id="PTHR10815:SF13">
    <property type="entry name" value="METHYLATED-DNA--PROTEIN-CYSTEINE METHYLTRANSFERASE"/>
    <property type="match status" value="1"/>
</dbReference>
<keyword evidence="4" id="KW-0227">DNA damage</keyword>
<evidence type="ECO:0000256" key="1">
    <source>
        <dbReference type="ARBA" id="ARBA00001286"/>
    </source>
</evidence>
<dbReference type="Proteomes" id="UP000490386">
    <property type="component" value="Unassembled WGS sequence"/>
</dbReference>
<dbReference type="InterPro" id="IPR001497">
    <property type="entry name" value="MethylDNA_cys_MeTrfase_AS"/>
</dbReference>
<dbReference type="Pfam" id="PF01035">
    <property type="entry name" value="DNA_binding_1"/>
    <property type="match status" value="1"/>
</dbReference>
<evidence type="ECO:0000313" key="9">
    <source>
        <dbReference type="Proteomes" id="UP000490386"/>
    </source>
</evidence>
<dbReference type="GO" id="GO:0003908">
    <property type="term" value="F:methylated-DNA-[protein]-cysteine S-methyltransferase activity"/>
    <property type="evidence" value="ECO:0007669"/>
    <property type="project" value="UniProtKB-EC"/>
</dbReference>
<keyword evidence="5" id="KW-0234">DNA repair</keyword>
<accession>A0A7J5AZW6</accession>
<proteinExistence type="predicted"/>
<dbReference type="PANTHER" id="PTHR10815">
    <property type="entry name" value="METHYLATED-DNA--PROTEIN-CYSTEINE METHYLTRANSFERASE"/>
    <property type="match status" value="1"/>
</dbReference>
<name>A0A7J5AZW6_9MICO</name>
<keyword evidence="3 8" id="KW-0808">Transferase</keyword>
<dbReference type="AlphaFoldDB" id="A0A7J5AZW6"/>
<dbReference type="GO" id="GO:0032259">
    <property type="term" value="P:methylation"/>
    <property type="evidence" value="ECO:0007669"/>
    <property type="project" value="UniProtKB-KW"/>
</dbReference>
<evidence type="ECO:0000259" key="7">
    <source>
        <dbReference type="Pfam" id="PF01035"/>
    </source>
</evidence>
<reference evidence="8 9" key="1">
    <citation type="submission" date="2019-09" db="EMBL/GenBank/DDBJ databases">
        <title>Phylogeny of genus Pseudoclavibacter and closely related genus.</title>
        <authorList>
            <person name="Li Y."/>
        </authorList>
    </citation>
    <scope>NUCLEOTIDE SEQUENCE [LARGE SCALE GENOMIC DNA]</scope>
    <source>
        <strain evidence="8 9">THG-MD12</strain>
    </source>
</reference>
<feature type="domain" description="Methylated-DNA-[protein]-cysteine S-methyltransferase DNA binding" evidence="7">
    <location>
        <begin position="99"/>
        <end position="177"/>
    </location>
</feature>
<comment type="catalytic activity">
    <reaction evidence="6">
        <text>a 6-O-methyl-2'-deoxyguanosine in DNA + L-cysteinyl-[protein] = S-methyl-L-cysteinyl-[protein] + a 2'-deoxyguanosine in DNA</text>
        <dbReference type="Rhea" id="RHEA:24000"/>
        <dbReference type="Rhea" id="RHEA-COMP:10131"/>
        <dbReference type="Rhea" id="RHEA-COMP:10132"/>
        <dbReference type="Rhea" id="RHEA-COMP:11367"/>
        <dbReference type="Rhea" id="RHEA-COMP:11368"/>
        <dbReference type="ChEBI" id="CHEBI:29950"/>
        <dbReference type="ChEBI" id="CHEBI:82612"/>
        <dbReference type="ChEBI" id="CHEBI:85445"/>
        <dbReference type="ChEBI" id="CHEBI:85448"/>
        <dbReference type="EC" id="2.1.1.63"/>
    </reaction>
</comment>
<dbReference type="PROSITE" id="PS00374">
    <property type="entry name" value="MGMT"/>
    <property type="match status" value="1"/>
</dbReference>
<dbReference type="RefSeq" id="WP_151424098.1">
    <property type="nucleotide sequence ID" value="NZ_WBJX01000004.1"/>
</dbReference>
<gene>
    <name evidence="8" type="ORF">F8O03_12155</name>
</gene>
<dbReference type="OrthoDB" id="9802228at2"/>
<evidence type="ECO:0000256" key="6">
    <source>
        <dbReference type="ARBA" id="ARBA00049348"/>
    </source>
</evidence>
<dbReference type="NCBIfam" id="TIGR00589">
    <property type="entry name" value="ogt"/>
    <property type="match status" value="1"/>
</dbReference>
<keyword evidence="2 8" id="KW-0489">Methyltransferase</keyword>
<dbReference type="InterPro" id="IPR014048">
    <property type="entry name" value="MethylDNA_cys_MeTrfase_DNA-bd"/>
</dbReference>
<organism evidence="8 9">
    <name type="scientific">Pseudoclavibacter terrae</name>
    <dbReference type="NCBI Taxonomy" id="1530195"/>
    <lineage>
        <taxon>Bacteria</taxon>
        <taxon>Bacillati</taxon>
        <taxon>Actinomycetota</taxon>
        <taxon>Actinomycetes</taxon>
        <taxon>Micrococcales</taxon>
        <taxon>Microbacteriaceae</taxon>
        <taxon>Pseudoclavibacter</taxon>
    </lineage>
</organism>
<evidence type="ECO:0000313" key="8">
    <source>
        <dbReference type="EMBL" id="KAB1637051.1"/>
    </source>
</evidence>
<sequence>MSTHQTPGTPAAAVEQRAVIETFGTPDGPFTIVARESDGAVLSSGWSDDEQLVVARITPRARPMVLTRGRLAASDAVSAYYDGELDAIDDVPVAQFGAEFRMQGWRGLRDIAAGHPLTYTEFATALGRPTAVRAAASICASNAPALFVPCHRVLRSDGTLGGFAWGVDVKRSLLQRELAHAA</sequence>
<dbReference type="InterPro" id="IPR036217">
    <property type="entry name" value="MethylDNA_cys_MeTrfase_DNAb"/>
</dbReference>
<protein>
    <submittedName>
        <fullName evidence="8">Methylated-DNA--[protein]-cysteine S-methyltransferase</fullName>
    </submittedName>
</protein>
<comment type="catalytic activity">
    <reaction evidence="1">
        <text>a 4-O-methyl-thymidine in DNA + L-cysteinyl-[protein] = a thymidine in DNA + S-methyl-L-cysteinyl-[protein]</text>
        <dbReference type="Rhea" id="RHEA:53428"/>
        <dbReference type="Rhea" id="RHEA-COMP:10131"/>
        <dbReference type="Rhea" id="RHEA-COMP:10132"/>
        <dbReference type="Rhea" id="RHEA-COMP:13555"/>
        <dbReference type="Rhea" id="RHEA-COMP:13556"/>
        <dbReference type="ChEBI" id="CHEBI:29950"/>
        <dbReference type="ChEBI" id="CHEBI:82612"/>
        <dbReference type="ChEBI" id="CHEBI:137386"/>
        <dbReference type="ChEBI" id="CHEBI:137387"/>
        <dbReference type="EC" id="2.1.1.63"/>
    </reaction>
</comment>
<evidence type="ECO:0000256" key="5">
    <source>
        <dbReference type="ARBA" id="ARBA00023204"/>
    </source>
</evidence>
<dbReference type="SUPFAM" id="SSF46767">
    <property type="entry name" value="Methylated DNA-protein cysteine methyltransferase, C-terminal domain"/>
    <property type="match status" value="1"/>
</dbReference>
<evidence type="ECO:0000256" key="3">
    <source>
        <dbReference type="ARBA" id="ARBA00022679"/>
    </source>
</evidence>
<dbReference type="CDD" id="cd06445">
    <property type="entry name" value="ATase"/>
    <property type="match status" value="1"/>
</dbReference>
<keyword evidence="9" id="KW-1185">Reference proteome</keyword>
<evidence type="ECO:0000256" key="4">
    <source>
        <dbReference type="ARBA" id="ARBA00022763"/>
    </source>
</evidence>
<dbReference type="Gene3D" id="1.10.10.10">
    <property type="entry name" value="Winged helix-like DNA-binding domain superfamily/Winged helix DNA-binding domain"/>
    <property type="match status" value="1"/>
</dbReference>
<dbReference type="EMBL" id="WBJX01000004">
    <property type="protein sequence ID" value="KAB1637051.1"/>
    <property type="molecule type" value="Genomic_DNA"/>
</dbReference>
<dbReference type="InterPro" id="IPR036388">
    <property type="entry name" value="WH-like_DNA-bd_sf"/>
</dbReference>
<evidence type="ECO:0000256" key="2">
    <source>
        <dbReference type="ARBA" id="ARBA00022603"/>
    </source>
</evidence>